<feature type="compositionally biased region" description="Basic and acidic residues" evidence="1">
    <location>
        <begin position="576"/>
        <end position="589"/>
    </location>
</feature>
<proteinExistence type="predicted"/>
<feature type="region of interest" description="Disordered" evidence="1">
    <location>
        <begin position="200"/>
        <end position="308"/>
    </location>
</feature>
<name>A0ABD3MVX7_9STRA</name>
<evidence type="ECO:0000313" key="3">
    <source>
        <dbReference type="Proteomes" id="UP001530400"/>
    </source>
</evidence>
<feature type="compositionally biased region" description="Polar residues" evidence="1">
    <location>
        <begin position="477"/>
        <end position="487"/>
    </location>
</feature>
<feature type="compositionally biased region" description="Basic and acidic residues" evidence="1">
    <location>
        <begin position="243"/>
        <end position="264"/>
    </location>
</feature>
<feature type="region of interest" description="Disordered" evidence="1">
    <location>
        <begin position="362"/>
        <end position="418"/>
    </location>
</feature>
<feature type="compositionally biased region" description="Basic residues" evidence="1">
    <location>
        <begin position="505"/>
        <end position="524"/>
    </location>
</feature>
<feature type="compositionally biased region" description="Acidic residues" evidence="1">
    <location>
        <begin position="489"/>
        <end position="498"/>
    </location>
</feature>
<accession>A0ABD3MVX7</accession>
<keyword evidence="3" id="KW-1185">Reference proteome</keyword>
<evidence type="ECO:0000256" key="1">
    <source>
        <dbReference type="SAM" id="MobiDB-lite"/>
    </source>
</evidence>
<organism evidence="2 3">
    <name type="scientific">Cyclotella atomus</name>
    <dbReference type="NCBI Taxonomy" id="382360"/>
    <lineage>
        <taxon>Eukaryota</taxon>
        <taxon>Sar</taxon>
        <taxon>Stramenopiles</taxon>
        <taxon>Ochrophyta</taxon>
        <taxon>Bacillariophyta</taxon>
        <taxon>Coscinodiscophyceae</taxon>
        <taxon>Thalassiosirophycidae</taxon>
        <taxon>Stephanodiscales</taxon>
        <taxon>Stephanodiscaceae</taxon>
        <taxon>Cyclotella</taxon>
    </lineage>
</organism>
<dbReference type="AlphaFoldDB" id="A0ABD3MVX7"/>
<dbReference type="EMBL" id="JALLPJ020001354">
    <property type="protein sequence ID" value="KAL3768076.1"/>
    <property type="molecule type" value="Genomic_DNA"/>
</dbReference>
<feature type="compositionally biased region" description="Basic and acidic residues" evidence="1">
    <location>
        <begin position="403"/>
        <end position="415"/>
    </location>
</feature>
<feature type="compositionally biased region" description="Polar residues" evidence="1">
    <location>
        <begin position="637"/>
        <end position="652"/>
    </location>
</feature>
<sequence length="1239" mass="141446">MNAKAGRDEPMSQEEKDRLVKERIKQERRDQLKVVSSMRQSAAPEYSFVTSSEPCKSAAYAKAGRDEPMSQEEKDRLVKERIKQERRDQLKVVSSMRQSAAPGVQFVTSSEPCKSAAYAKAGRDEPMSQEEKDRLVKERIKQERGTNLKWCSSMRQSAAPGVQFVTSSEPCKSAAYAKGCGDKPMSQEEKDRLVKEKIKQERRDQLKAASSMRQSAAPGVQFVTSSESCKPAAYAKAGGDKPMSQEEKDRLVKEKIKHERRDQLKAASSMRQSAAPGVQFVASSESCKPAAYAKAGGDKPMSQEEKDRLVKEKIKQERRNQLKAASSMRQSTISGFYDKLVDENQPMSQGEKDRLVKEKIKQERRDQLKAASSMKQSATPGVQHVKSQNKNPESSLDTSSLKMGDDSKDKSDIRVSGKRIAASLRTSTWFGLYDEMVSDQLQDELEAGNVTSATPPRPEEGSYKESSSIKHRAIKQDFQSSIESYQISDDVDEEECAEKEDAEKHRKSKHRHHKKSHRHDHSHRKSEEGDEKSSRHRLAESTTSGTSEKPKSRHHRHTEIHGSTTSEKSKSRRSKRTEEDDSKNSGEKSKSRRHRRVTLLTSGEGDDELSKRIEEKLRERECRKKKKKKPTRDGLEESQNTLGASTASNNDDGFSGDELDQDRRESIAEWTEKYALRRAMALAYRTPEIDWLSSFYRRDPRWQIMKFFNEVSREGGIAKVDEDVALSPLAQLFDKARVFTVWRPTSDEAIKNMMLGKASGKGLDIKGKSAKRGNISSYVPFIQVYEDQDKEKVRAYLRDGMTIRVFFQTDDARNEAHEMITDVKDYMLFAAMDAMRVLSDEFASTEEQELAMKHLMYDDTNLAVEKINTYVNSNPPAYGLNVTERLFWEAYVMIQDCSRPSGTEWDIGRGSEVNFMEMNLKTMRYVTKPGDARPVVFQMNENSPMEPRTLRPFLSAHLVSLVAYEEYGRVKPVVSDFDCFLTGTRGVTYKQPLPTDQVDLVKWSVDNISDVLDDQVATKSEKGWMETGNLYGNGDPRSYEIIEVAVSRLKETGCVRHGAECFNYFFPQDIDDTLLIISDTLPGKLKWMKVNEQQLQEVLLQKIDEGFTFPLNPKWVLCDPGWKRVYDKLLSSNMPNVQDSLNCWLPPDSGLREKIEYISRKHPNGFGISNGVKRRTEGTELMDTMEYRLRRVMKVQRAWRKLRLVLFWLRFIREKRLEYAEQNGQALGAKESLGMPKRP</sequence>
<feature type="region of interest" description="Disordered" evidence="1">
    <location>
        <begin position="443"/>
        <end position="608"/>
    </location>
</feature>
<feature type="compositionally biased region" description="Basic and acidic residues" evidence="1">
    <location>
        <begin position="525"/>
        <end position="539"/>
    </location>
</feature>
<feature type="region of interest" description="Disordered" evidence="1">
    <location>
        <begin position="621"/>
        <end position="660"/>
    </location>
</feature>
<comment type="caution">
    <text evidence="2">The sequence shown here is derived from an EMBL/GenBank/DDBJ whole genome shotgun (WGS) entry which is preliminary data.</text>
</comment>
<feature type="region of interest" description="Disordered" evidence="1">
    <location>
        <begin position="1"/>
        <end position="54"/>
    </location>
</feature>
<evidence type="ECO:0000313" key="2">
    <source>
        <dbReference type="EMBL" id="KAL3768076.1"/>
    </source>
</evidence>
<feature type="compositionally biased region" description="Basic and acidic residues" evidence="1">
    <location>
        <begin position="1"/>
        <end position="32"/>
    </location>
</feature>
<dbReference type="Proteomes" id="UP001530400">
    <property type="component" value="Unassembled WGS sequence"/>
</dbReference>
<protein>
    <submittedName>
        <fullName evidence="2">Uncharacterized protein</fullName>
    </submittedName>
</protein>
<feature type="region of interest" description="Disordered" evidence="1">
    <location>
        <begin position="86"/>
        <end position="108"/>
    </location>
</feature>
<feature type="compositionally biased region" description="Polar residues" evidence="1">
    <location>
        <begin position="373"/>
        <end position="401"/>
    </location>
</feature>
<gene>
    <name evidence="2" type="ORF">ACHAWO_011280</name>
</gene>
<reference evidence="2 3" key="1">
    <citation type="submission" date="2024-10" db="EMBL/GenBank/DDBJ databases">
        <title>Updated reference genomes for cyclostephanoid diatoms.</title>
        <authorList>
            <person name="Roberts W.R."/>
            <person name="Alverson A.J."/>
        </authorList>
    </citation>
    <scope>NUCLEOTIDE SEQUENCE [LARGE SCALE GENOMIC DNA]</scope>
    <source>
        <strain evidence="2 3">AJA010-31</strain>
    </source>
</reference>